<feature type="region of interest" description="Disordered" evidence="1">
    <location>
        <begin position="50"/>
        <end position="78"/>
    </location>
</feature>
<dbReference type="EMBL" id="CP042914">
    <property type="protein sequence ID" value="QEG40464.1"/>
    <property type="molecule type" value="Genomic_DNA"/>
</dbReference>
<dbReference type="KEGG" id="rul:UC8_24760"/>
<feature type="compositionally biased region" description="Basic residues" evidence="1">
    <location>
        <begin position="63"/>
        <end position="78"/>
    </location>
</feature>
<gene>
    <name evidence="2" type="ORF">UC8_24760</name>
</gene>
<name>A0A5B9QNB9_9BACT</name>
<accession>A0A5B9QNB9</accession>
<keyword evidence="3" id="KW-1185">Reference proteome</keyword>
<evidence type="ECO:0000313" key="2">
    <source>
        <dbReference type="EMBL" id="QEG40464.1"/>
    </source>
</evidence>
<organism evidence="2 3">
    <name type="scientific">Roseimaritima ulvae</name>
    <dbReference type="NCBI Taxonomy" id="980254"/>
    <lineage>
        <taxon>Bacteria</taxon>
        <taxon>Pseudomonadati</taxon>
        <taxon>Planctomycetota</taxon>
        <taxon>Planctomycetia</taxon>
        <taxon>Pirellulales</taxon>
        <taxon>Pirellulaceae</taxon>
        <taxon>Roseimaritima</taxon>
    </lineage>
</organism>
<proteinExistence type="predicted"/>
<evidence type="ECO:0000256" key="1">
    <source>
        <dbReference type="SAM" id="MobiDB-lite"/>
    </source>
</evidence>
<protein>
    <submittedName>
        <fullName evidence="2">Uncharacterized protein</fullName>
    </submittedName>
</protein>
<evidence type="ECO:0000313" key="3">
    <source>
        <dbReference type="Proteomes" id="UP000325286"/>
    </source>
</evidence>
<dbReference type="Proteomes" id="UP000325286">
    <property type="component" value="Chromosome"/>
</dbReference>
<feature type="compositionally biased region" description="Basic and acidic residues" evidence="1">
    <location>
        <begin position="50"/>
        <end position="62"/>
    </location>
</feature>
<reference evidence="2 3" key="1">
    <citation type="submission" date="2019-08" db="EMBL/GenBank/DDBJ databases">
        <title>Deep-cultivation of Planctomycetes and their phenomic and genomic characterization uncovers novel biology.</title>
        <authorList>
            <person name="Wiegand S."/>
            <person name="Jogler M."/>
            <person name="Boedeker C."/>
            <person name="Pinto D."/>
            <person name="Vollmers J."/>
            <person name="Rivas-Marin E."/>
            <person name="Kohn T."/>
            <person name="Peeters S.H."/>
            <person name="Heuer A."/>
            <person name="Rast P."/>
            <person name="Oberbeckmann S."/>
            <person name="Bunk B."/>
            <person name="Jeske O."/>
            <person name="Meyerdierks A."/>
            <person name="Storesund J.E."/>
            <person name="Kallscheuer N."/>
            <person name="Luecker S."/>
            <person name="Lage O.M."/>
            <person name="Pohl T."/>
            <person name="Merkel B.J."/>
            <person name="Hornburger P."/>
            <person name="Mueller R.-W."/>
            <person name="Bruemmer F."/>
            <person name="Labrenz M."/>
            <person name="Spormann A.M."/>
            <person name="Op den Camp H."/>
            <person name="Overmann J."/>
            <person name="Amann R."/>
            <person name="Jetten M.S.M."/>
            <person name="Mascher T."/>
            <person name="Medema M.H."/>
            <person name="Devos D.P."/>
            <person name="Kaster A.-K."/>
            <person name="Ovreas L."/>
            <person name="Rohde M."/>
            <person name="Galperin M.Y."/>
            <person name="Jogler C."/>
        </authorList>
    </citation>
    <scope>NUCLEOTIDE SEQUENCE [LARGE SCALE GENOMIC DNA]</scope>
    <source>
        <strain evidence="2 3">UC8</strain>
    </source>
</reference>
<dbReference type="AlphaFoldDB" id="A0A5B9QNB9"/>
<sequence length="78" mass="9210">MSKSVRNLENSTCTVNDQGYQRYACFVHNKTICVQFLFVGVTDLPIHDSSEDHWLRDEDQQNRGRKGPRRKHSKWAHH</sequence>